<dbReference type="EMBL" id="UFYI01000007">
    <property type="protein sequence ID" value="STD21626.1"/>
    <property type="molecule type" value="Genomic_DNA"/>
</dbReference>
<accession>A0A376FCA6</accession>
<gene>
    <name evidence="1" type="ORF">NCTC12123_02842</name>
</gene>
<organism evidence="1 2">
    <name type="scientific">Enterobacter asburiae</name>
    <dbReference type="NCBI Taxonomy" id="61645"/>
    <lineage>
        <taxon>Bacteria</taxon>
        <taxon>Pseudomonadati</taxon>
        <taxon>Pseudomonadota</taxon>
        <taxon>Gammaproteobacteria</taxon>
        <taxon>Enterobacterales</taxon>
        <taxon>Enterobacteriaceae</taxon>
        <taxon>Enterobacter</taxon>
        <taxon>Enterobacter cloacae complex</taxon>
    </lineage>
</organism>
<evidence type="ECO:0000313" key="2">
    <source>
        <dbReference type="Proteomes" id="UP000255163"/>
    </source>
</evidence>
<sequence length="100" mass="11612">MACNCFKDIKERMDARLREAVASNCAEVDESDFDNRVFILEKGDFCNVMLPYRFRYYRRKKNGEPEQRCTNADTRIAINYCPFCGTKFNGKATSNEEVTA</sequence>
<name>A0A376FCA6_ENTAS</name>
<proteinExistence type="predicted"/>
<evidence type="ECO:0000313" key="1">
    <source>
        <dbReference type="EMBL" id="STD21626.1"/>
    </source>
</evidence>
<dbReference type="Proteomes" id="UP000255163">
    <property type="component" value="Unassembled WGS sequence"/>
</dbReference>
<dbReference type="AlphaFoldDB" id="A0A376FCA6"/>
<dbReference type="RefSeq" id="WP_054829895.1">
    <property type="nucleotide sequence ID" value="NZ_CP011863.1"/>
</dbReference>
<protein>
    <submittedName>
        <fullName evidence="1">Uncharacterized protein</fullName>
    </submittedName>
</protein>
<reference evidence="1 2" key="1">
    <citation type="submission" date="2018-06" db="EMBL/GenBank/DDBJ databases">
        <authorList>
            <consortium name="Pathogen Informatics"/>
            <person name="Doyle S."/>
        </authorList>
    </citation>
    <scope>NUCLEOTIDE SEQUENCE [LARGE SCALE GENOMIC DNA]</scope>
    <source>
        <strain evidence="1 2">NCTC12123</strain>
    </source>
</reference>